<organism evidence="1">
    <name type="scientific">marine metagenome</name>
    <dbReference type="NCBI Taxonomy" id="408172"/>
    <lineage>
        <taxon>unclassified sequences</taxon>
        <taxon>metagenomes</taxon>
        <taxon>ecological metagenomes</taxon>
    </lineage>
</organism>
<feature type="non-terminal residue" evidence="1">
    <location>
        <position position="1"/>
    </location>
</feature>
<proteinExistence type="predicted"/>
<dbReference type="EMBL" id="UINC01159672">
    <property type="protein sequence ID" value="SVD57897.1"/>
    <property type="molecule type" value="Genomic_DNA"/>
</dbReference>
<dbReference type="InterPro" id="IPR015422">
    <property type="entry name" value="PyrdxlP-dep_Trfase_small"/>
</dbReference>
<dbReference type="AlphaFoldDB" id="A0A382WGE1"/>
<dbReference type="Gene3D" id="3.90.1150.10">
    <property type="entry name" value="Aspartate Aminotransferase, domain 1"/>
    <property type="match status" value="1"/>
</dbReference>
<protein>
    <recommendedName>
        <fullName evidence="2">Aminotransferase class I/classII domain-containing protein</fullName>
    </recommendedName>
</protein>
<reference evidence="1" key="1">
    <citation type="submission" date="2018-05" db="EMBL/GenBank/DDBJ databases">
        <authorList>
            <person name="Lanie J.A."/>
            <person name="Ng W.-L."/>
            <person name="Kazmierczak K.M."/>
            <person name="Andrzejewski T.M."/>
            <person name="Davidsen T.M."/>
            <person name="Wayne K.J."/>
            <person name="Tettelin H."/>
            <person name="Glass J.I."/>
            <person name="Rusch D."/>
            <person name="Podicherti R."/>
            <person name="Tsui H.-C.T."/>
            <person name="Winkler M.E."/>
        </authorList>
    </citation>
    <scope>NUCLEOTIDE SEQUENCE</scope>
</reference>
<gene>
    <name evidence="1" type="ORF">METZ01_LOCUS410751</name>
</gene>
<sequence>NGPELARRMYVEHNILVKDCAAKSMPDADRYLRIASRTPVENQHLVAILGALC</sequence>
<evidence type="ECO:0008006" key="2">
    <source>
        <dbReference type="Google" id="ProtNLM"/>
    </source>
</evidence>
<evidence type="ECO:0000313" key="1">
    <source>
        <dbReference type="EMBL" id="SVD57897.1"/>
    </source>
</evidence>
<name>A0A382WGE1_9ZZZZ</name>
<accession>A0A382WGE1</accession>